<dbReference type="Gene3D" id="2.40.30.30">
    <property type="entry name" value="Riboflavin kinase-like"/>
    <property type="match status" value="1"/>
</dbReference>
<dbReference type="Pfam" id="PF01687">
    <property type="entry name" value="Flavokinase"/>
    <property type="match status" value="1"/>
</dbReference>
<evidence type="ECO:0000256" key="4">
    <source>
        <dbReference type="ARBA" id="ARBA00022643"/>
    </source>
</evidence>
<dbReference type="OrthoDB" id="276388at2759"/>
<keyword evidence="6" id="KW-0547">Nucleotide-binding</keyword>
<proteinExistence type="predicted"/>
<accession>A0A443SJT5</accession>
<evidence type="ECO:0000313" key="9">
    <source>
        <dbReference type="EMBL" id="RWS27789.1"/>
    </source>
</evidence>
<comment type="pathway">
    <text evidence="1">Cofactor biosynthesis; FMN biosynthesis; FMN from riboflavin (ATP route): step 1/1.</text>
</comment>
<feature type="domain" description="Riboflavin kinase" evidence="8">
    <location>
        <begin position="12"/>
        <end position="192"/>
    </location>
</feature>
<dbReference type="VEuPathDB" id="VectorBase:LDEU004251"/>
<evidence type="ECO:0000256" key="3">
    <source>
        <dbReference type="ARBA" id="ARBA00022630"/>
    </source>
</evidence>
<keyword evidence="3" id="KW-0285">Flavoprotein</keyword>
<dbReference type="GO" id="GO:0009398">
    <property type="term" value="P:FMN biosynthetic process"/>
    <property type="evidence" value="ECO:0007669"/>
    <property type="project" value="UniProtKB-UniPathway"/>
</dbReference>
<dbReference type="SMART" id="SM00904">
    <property type="entry name" value="Flavokinase"/>
    <property type="match status" value="1"/>
</dbReference>
<dbReference type="Proteomes" id="UP000288716">
    <property type="component" value="Unassembled WGS sequence"/>
</dbReference>
<gene>
    <name evidence="9" type="ORF">B4U80_00083</name>
</gene>
<keyword evidence="10" id="KW-1185">Reference proteome</keyword>
<dbReference type="AlphaFoldDB" id="A0A443SJT5"/>
<evidence type="ECO:0000256" key="7">
    <source>
        <dbReference type="ARBA" id="ARBA00022840"/>
    </source>
</evidence>
<evidence type="ECO:0000256" key="5">
    <source>
        <dbReference type="ARBA" id="ARBA00022679"/>
    </source>
</evidence>
<dbReference type="InterPro" id="IPR023468">
    <property type="entry name" value="Riboflavin_kinase"/>
</dbReference>
<evidence type="ECO:0000256" key="1">
    <source>
        <dbReference type="ARBA" id="ARBA00005201"/>
    </source>
</evidence>
<dbReference type="UniPathway" id="UPA00276">
    <property type="reaction ID" value="UER00406"/>
</dbReference>
<dbReference type="GO" id="GO:0005524">
    <property type="term" value="F:ATP binding"/>
    <property type="evidence" value="ECO:0007669"/>
    <property type="project" value="UniProtKB-KW"/>
</dbReference>
<dbReference type="EMBL" id="NCKV01001781">
    <property type="protein sequence ID" value="RWS27789.1"/>
    <property type="molecule type" value="Genomic_DNA"/>
</dbReference>
<dbReference type="GO" id="GO:0009231">
    <property type="term" value="P:riboflavin biosynthetic process"/>
    <property type="evidence" value="ECO:0007669"/>
    <property type="project" value="InterPro"/>
</dbReference>
<evidence type="ECO:0000259" key="8">
    <source>
        <dbReference type="SMART" id="SM00904"/>
    </source>
</evidence>
<keyword evidence="4" id="KW-0288">FMN</keyword>
<dbReference type="STRING" id="299467.A0A443SJT5"/>
<keyword evidence="5" id="KW-0808">Transferase</keyword>
<dbReference type="InterPro" id="IPR023465">
    <property type="entry name" value="Riboflavin_kinase_dom_sf"/>
</dbReference>
<dbReference type="PANTHER" id="PTHR22749:SF6">
    <property type="entry name" value="RIBOFLAVIN KINASE"/>
    <property type="match status" value="1"/>
</dbReference>
<dbReference type="EC" id="2.7.1.26" evidence="2"/>
<protein>
    <recommendedName>
        <fullName evidence="2">riboflavin kinase</fullName>
        <ecNumber evidence="2">2.7.1.26</ecNumber>
    </recommendedName>
</protein>
<reference evidence="9 10" key="1">
    <citation type="journal article" date="2018" name="Gigascience">
        <title>Genomes of trombidid mites reveal novel predicted allergens and laterally-transferred genes associated with secondary metabolism.</title>
        <authorList>
            <person name="Dong X."/>
            <person name="Chaisiri K."/>
            <person name="Xia D."/>
            <person name="Armstrong S.D."/>
            <person name="Fang Y."/>
            <person name="Donnelly M.J."/>
            <person name="Kadowaki T."/>
            <person name="McGarry J.W."/>
            <person name="Darby A.C."/>
            <person name="Makepeace B.L."/>
        </authorList>
    </citation>
    <scope>NUCLEOTIDE SEQUENCE [LARGE SCALE GENOMIC DNA]</scope>
    <source>
        <strain evidence="9">UoL-UT</strain>
    </source>
</reference>
<dbReference type="InterPro" id="IPR015865">
    <property type="entry name" value="Riboflavin_kinase_bac/euk"/>
</dbReference>
<dbReference type="GO" id="GO:0008531">
    <property type="term" value="F:riboflavin kinase activity"/>
    <property type="evidence" value="ECO:0007669"/>
    <property type="project" value="UniProtKB-EC"/>
</dbReference>
<name>A0A443SJT5_9ACAR</name>
<evidence type="ECO:0000313" key="10">
    <source>
        <dbReference type="Proteomes" id="UP000288716"/>
    </source>
</evidence>
<dbReference type="PANTHER" id="PTHR22749">
    <property type="entry name" value="RIBOFLAVIN KINASE/FMN ADENYLYLTRANSFERASE"/>
    <property type="match status" value="1"/>
</dbReference>
<evidence type="ECO:0000256" key="2">
    <source>
        <dbReference type="ARBA" id="ARBA00012105"/>
    </source>
</evidence>
<evidence type="ECO:0000256" key="6">
    <source>
        <dbReference type="ARBA" id="ARBA00022741"/>
    </source>
</evidence>
<comment type="caution">
    <text evidence="9">The sequence shown here is derived from an EMBL/GenBank/DDBJ whole genome shotgun (WGS) entry which is preliminary data.</text>
</comment>
<keyword evidence="9" id="KW-0418">Kinase</keyword>
<sequence length="210" mass="23923">MPNINSVGPRFPFYISGQVVKGFGRGSKQLGIPTANLESQVVNDINLNNGIYYGFSQIQVSTRPFYIVRLTHQKKLLTCHRLKSYKVTVILFQVPESEVKKNAVFSELKQIGDQRVSPIYLMCCSLGTNPYFQNETKSLEVHILNNFGYDFYGCNLRVAICGFIRGEKNFGSLSELIDAINADIEFTKQQLSNEEKWESVKNNEFFIKLV</sequence>
<dbReference type="SUPFAM" id="SSF82114">
    <property type="entry name" value="Riboflavin kinase-like"/>
    <property type="match status" value="1"/>
</dbReference>
<organism evidence="9 10">
    <name type="scientific">Leptotrombidium deliense</name>
    <dbReference type="NCBI Taxonomy" id="299467"/>
    <lineage>
        <taxon>Eukaryota</taxon>
        <taxon>Metazoa</taxon>
        <taxon>Ecdysozoa</taxon>
        <taxon>Arthropoda</taxon>
        <taxon>Chelicerata</taxon>
        <taxon>Arachnida</taxon>
        <taxon>Acari</taxon>
        <taxon>Acariformes</taxon>
        <taxon>Trombidiformes</taxon>
        <taxon>Prostigmata</taxon>
        <taxon>Anystina</taxon>
        <taxon>Parasitengona</taxon>
        <taxon>Trombiculoidea</taxon>
        <taxon>Trombiculidae</taxon>
        <taxon>Leptotrombidium</taxon>
    </lineage>
</organism>
<keyword evidence="7" id="KW-0067">ATP-binding</keyword>
<dbReference type="GO" id="GO:0005739">
    <property type="term" value="C:mitochondrion"/>
    <property type="evidence" value="ECO:0007669"/>
    <property type="project" value="TreeGrafter"/>
</dbReference>